<evidence type="ECO:0000313" key="3">
    <source>
        <dbReference type="Proteomes" id="UP000050863"/>
    </source>
</evidence>
<dbReference type="EMBL" id="LLXZ01000096">
    <property type="protein sequence ID" value="KRR07917.1"/>
    <property type="molecule type" value="Genomic_DNA"/>
</dbReference>
<evidence type="ECO:0000313" key="2">
    <source>
        <dbReference type="EMBL" id="KRR07917.1"/>
    </source>
</evidence>
<reference evidence="2 3" key="1">
    <citation type="submission" date="2014-03" db="EMBL/GenBank/DDBJ databases">
        <title>Bradyrhizobium valentinum sp. nov., isolated from effective nodules of Lupinus mariae-josephae, a lupine endemic of basic-lime soils in Eastern Spain.</title>
        <authorList>
            <person name="Duran D."/>
            <person name="Rey L."/>
            <person name="Navarro A."/>
            <person name="Busquets A."/>
            <person name="Imperial J."/>
            <person name="Ruiz-Argueso T."/>
        </authorList>
    </citation>
    <scope>NUCLEOTIDE SEQUENCE [LARGE SCALE GENOMIC DNA]</scope>
    <source>
        <strain evidence="2 3">PAC68</strain>
    </source>
</reference>
<evidence type="ECO:0000256" key="1">
    <source>
        <dbReference type="SAM" id="Phobius"/>
    </source>
</evidence>
<gene>
    <name evidence="2" type="ORF">CQ12_25290</name>
</gene>
<organism evidence="2 3">
    <name type="scientific">Bradyrhizobium jicamae</name>
    <dbReference type="NCBI Taxonomy" id="280332"/>
    <lineage>
        <taxon>Bacteria</taxon>
        <taxon>Pseudomonadati</taxon>
        <taxon>Pseudomonadota</taxon>
        <taxon>Alphaproteobacteria</taxon>
        <taxon>Hyphomicrobiales</taxon>
        <taxon>Nitrobacteraceae</taxon>
        <taxon>Bradyrhizobium</taxon>
    </lineage>
</organism>
<protein>
    <submittedName>
        <fullName evidence="2">Uncharacterized protein</fullName>
    </submittedName>
</protein>
<accession>A0A0R3LQZ3</accession>
<comment type="caution">
    <text evidence="2">The sequence shown here is derived from an EMBL/GenBank/DDBJ whole genome shotgun (WGS) entry which is preliminary data.</text>
</comment>
<keyword evidence="1" id="KW-1133">Transmembrane helix</keyword>
<name>A0A0R3LQZ3_9BRAD</name>
<keyword evidence="1" id="KW-0472">Membrane</keyword>
<dbReference type="AlphaFoldDB" id="A0A0R3LQZ3"/>
<keyword evidence="3" id="KW-1185">Reference proteome</keyword>
<proteinExistence type="predicted"/>
<dbReference type="Proteomes" id="UP000050863">
    <property type="component" value="Unassembled WGS sequence"/>
</dbReference>
<feature type="transmembrane region" description="Helical" evidence="1">
    <location>
        <begin position="46"/>
        <end position="68"/>
    </location>
</feature>
<sequence length="73" mass="7643">MLRRQLYQLGNYQGLLTPITNSVVGEDLPCQGISKPFDSLMPGVEILSAAITHLIALGSLMASLLAGVPAGYG</sequence>
<keyword evidence="1" id="KW-0812">Transmembrane</keyword>